<dbReference type="AlphaFoldDB" id="A0ABD0U7R8"/>
<evidence type="ECO:0000313" key="3">
    <source>
        <dbReference type="EMBL" id="KAL0908768.1"/>
    </source>
</evidence>
<keyword evidence="4" id="KW-1185">Reference proteome</keyword>
<feature type="compositionally biased region" description="Basic residues" evidence="1">
    <location>
        <begin position="62"/>
        <end position="72"/>
    </location>
</feature>
<dbReference type="PANTHER" id="PTHR33179:SF29">
    <property type="entry name" value="OS06G0666400 PROTEIN"/>
    <property type="match status" value="1"/>
</dbReference>
<protein>
    <recommendedName>
        <fullName evidence="2">VQ domain-containing protein</fullName>
    </recommendedName>
</protein>
<proteinExistence type="predicted"/>
<dbReference type="Pfam" id="PF05678">
    <property type="entry name" value="VQ"/>
    <property type="match status" value="1"/>
</dbReference>
<name>A0ABD0U7R8_DENTH</name>
<dbReference type="EMBL" id="JANQDX010000017">
    <property type="protein sequence ID" value="KAL0908768.1"/>
    <property type="molecule type" value="Genomic_DNA"/>
</dbReference>
<organism evidence="3 4">
    <name type="scientific">Dendrobium thyrsiflorum</name>
    <name type="common">Pinecone-like raceme dendrobium</name>
    <name type="synonym">Orchid</name>
    <dbReference type="NCBI Taxonomy" id="117978"/>
    <lineage>
        <taxon>Eukaryota</taxon>
        <taxon>Viridiplantae</taxon>
        <taxon>Streptophyta</taxon>
        <taxon>Embryophyta</taxon>
        <taxon>Tracheophyta</taxon>
        <taxon>Spermatophyta</taxon>
        <taxon>Magnoliopsida</taxon>
        <taxon>Liliopsida</taxon>
        <taxon>Asparagales</taxon>
        <taxon>Orchidaceae</taxon>
        <taxon>Epidendroideae</taxon>
        <taxon>Malaxideae</taxon>
        <taxon>Dendrobiinae</taxon>
        <taxon>Dendrobium</taxon>
    </lineage>
</organism>
<feature type="domain" description="VQ" evidence="2">
    <location>
        <begin position="73"/>
        <end position="100"/>
    </location>
</feature>
<feature type="region of interest" description="Disordered" evidence="1">
    <location>
        <begin position="209"/>
        <end position="233"/>
    </location>
</feature>
<gene>
    <name evidence="3" type="ORF">M5K25_023277</name>
</gene>
<evidence type="ECO:0000259" key="2">
    <source>
        <dbReference type="Pfam" id="PF05678"/>
    </source>
</evidence>
<feature type="compositionally biased region" description="Polar residues" evidence="1">
    <location>
        <begin position="29"/>
        <end position="40"/>
    </location>
</feature>
<sequence>MNDGDADPVDWSQFYKDMASGRRDRPRQSHANATSVIGDSTTELTMPISIDVAAASGSRGKPAARKRSRTSRRAPTTLLNTDTSNFRAMVQQFTGAPSVPYTTSYMPAGATTTTLNFGIGFNNPASQSTILPSFGVLETRQNQYQYQQEALAERYINLPQHSQYRHPPQQQEMIGFGIGENIEDDRHQVLESSKEVGLGLPEEFFLDGIGGGGGGQVNPRQTSENNRGGGYFL</sequence>
<dbReference type="InterPro" id="IPR008889">
    <property type="entry name" value="VQ"/>
</dbReference>
<reference evidence="3 4" key="1">
    <citation type="journal article" date="2024" name="Plant Biotechnol. J.">
        <title>Dendrobium thyrsiflorum genome and its molecular insights into genes involved in important horticultural traits.</title>
        <authorList>
            <person name="Chen B."/>
            <person name="Wang J.Y."/>
            <person name="Zheng P.J."/>
            <person name="Li K.L."/>
            <person name="Liang Y.M."/>
            <person name="Chen X.F."/>
            <person name="Zhang C."/>
            <person name="Zhao X."/>
            <person name="He X."/>
            <person name="Zhang G.Q."/>
            <person name="Liu Z.J."/>
            <person name="Xu Q."/>
        </authorList>
    </citation>
    <scope>NUCLEOTIDE SEQUENCE [LARGE SCALE GENOMIC DNA]</scope>
    <source>
        <strain evidence="3">GZMU011</strain>
    </source>
</reference>
<comment type="caution">
    <text evidence="3">The sequence shown here is derived from an EMBL/GenBank/DDBJ whole genome shotgun (WGS) entry which is preliminary data.</text>
</comment>
<dbReference type="InterPro" id="IPR039609">
    <property type="entry name" value="VQ_15/22"/>
</dbReference>
<dbReference type="Proteomes" id="UP001552299">
    <property type="component" value="Unassembled WGS sequence"/>
</dbReference>
<evidence type="ECO:0000256" key="1">
    <source>
        <dbReference type="SAM" id="MobiDB-lite"/>
    </source>
</evidence>
<dbReference type="PANTHER" id="PTHR33179">
    <property type="entry name" value="VQ MOTIF-CONTAINING PROTEIN"/>
    <property type="match status" value="1"/>
</dbReference>
<accession>A0ABD0U7R8</accession>
<evidence type="ECO:0000313" key="4">
    <source>
        <dbReference type="Proteomes" id="UP001552299"/>
    </source>
</evidence>
<feature type="region of interest" description="Disordered" evidence="1">
    <location>
        <begin position="52"/>
        <end position="76"/>
    </location>
</feature>
<feature type="region of interest" description="Disordered" evidence="1">
    <location>
        <begin position="17"/>
        <end position="40"/>
    </location>
</feature>